<keyword evidence="14" id="KW-0472">Membrane</keyword>
<dbReference type="PANTHER" id="PTHR21581:SF6">
    <property type="entry name" value="TRAFFICKING PROTEIN PARTICLE COMPLEX SUBUNIT 12"/>
    <property type="match status" value="1"/>
</dbReference>
<feature type="signal peptide" evidence="21">
    <location>
        <begin position="1"/>
        <end position="28"/>
    </location>
</feature>
<evidence type="ECO:0000256" key="7">
    <source>
        <dbReference type="ARBA" id="ARBA00022519"/>
    </source>
</evidence>
<reference evidence="23" key="2">
    <citation type="submission" date="2015-06" db="EMBL/GenBank/DDBJ databases">
        <authorList>
            <person name="Urmite Genomes Urmite Genomes"/>
        </authorList>
    </citation>
    <scope>NUCLEOTIDE SEQUENCE [LARGE SCALE GENOMIC DNA]</scope>
    <source>
        <strain evidence="23">CSUR P1867</strain>
    </source>
</reference>
<dbReference type="EC" id="3.4.16.4" evidence="5"/>
<evidence type="ECO:0000256" key="6">
    <source>
        <dbReference type="ARBA" id="ARBA00022475"/>
    </source>
</evidence>
<comment type="function">
    <text evidence="1">Removes C-terminal D-alanyl residues from sugar-peptide cell wall precursors.</text>
</comment>
<comment type="catalytic activity">
    <reaction evidence="16">
        <text>Preferential cleavage: (Ac)2-L-Lys-D-Ala-|-D-Ala. Also transpeptidation of peptidyl-alanyl moieties that are N-acyl substituents of D-alanine.</text>
        <dbReference type="EC" id="3.4.16.4"/>
    </reaction>
</comment>
<keyword evidence="7" id="KW-0997">Cell inner membrane</keyword>
<feature type="binding site" evidence="19">
    <location>
        <position position="235"/>
    </location>
    <ligand>
        <name>substrate</name>
    </ligand>
</feature>
<dbReference type="Gene3D" id="3.40.710.10">
    <property type="entry name" value="DD-peptidase/beta-lactamase superfamily"/>
    <property type="match status" value="1"/>
</dbReference>
<dbReference type="RefSeq" id="WP_072062835.1">
    <property type="nucleotide sequence ID" value="NZ_CAXOKJ010000006.1"/>
</dbReference>
<dbReference type="InterPro" id="IPR037167">
    <property type="entry name" value="Peptidase_S11_C_sf"/>
</dbReference>
<keyword evidence="12" id="KW-0133">Cell shape</keyword>
<accession>A0A0G4Q0W5</accession>
<keyword evidence="8 23" id="KW-0121">Carboxypeptidase</keyword>
<dbReference type="GeneID" id="76522314"/>
<evidence type="ECO:0000256" key="10">
    <source>
        <dbReference type="ARBA" id="ARBA00022729"/>
    </source>
</evidence>
<evidence type="ECO:0000256" key="2">
    <source>
        <dbReference type="ARBA" id="ARBA00004417"/>
    </source>
</evidence>
<evidence type="ECO:0000256" key="11">
    <source>
        <dbReference type="ARBA" id="ARBA00022801"/>
    </source>
</evidence>
<keyword evidence="15" id="KW-0961">Cell wall biogenesis/degradation</keyword>
<comment type="subcellular location">
    <subcellularLocation>
        <location evidence="2">Cell inner membrane</location>
        <topology evidence="2">Peripheral membrane protein</topology>
    </subcellularLocation>
</comment>
<reference evidence="24 26" key="3">
    <citation type="submission" date="2020-12" db="EMBL/GenBank/DDBJ databases">
        <title>Enhanced detection system for hospital associated transmission using whole genome sequencing surveillance.</title>
        <authorList>
            <person name="Harrison L.H."/>
            <person name="Van Tyne D."/>
            <person name="Marsh J.W."/>
            <person name="Griffith M.P."/>
            <person name="Snyder D.J."/>
            <person name="Cooper V.S."/>
            <person name="Mustapha M."/>
        </authorList>
    </citation>
    <scope>NUCLEOTIDE SEQUENCE [LARGE SCALE GENOMIC DNA]</scope>
    <source>
        <strain evidence="24 26">PR00195</strain>
    </source>
</reference>
<evidence type="ECO:0000313" key="25">
    <source>
        <dbReference type="Proteomes" id="UP000183920"/>
    </source>
</evidence>
<dbReference type="SUPFAM" id="SSF69189">
    <property type="entry name" value="Penicillin-binding protein associated domain"/>
    <property type="match status" value="1"/>
</dbReference>
<evidence type="ECO:0000313" key="24">
    <source>
        <dbReference type="EMBL" id="MBJ2118018.1"/>
    </source>
</evidence>
<evidence type="ECO:0000256" key="8">
    <source>
        <dbReference type="ARBA" id="ARBA00022645"/>
    </source>
</evidence>
<evidence type="ECO:0000256" key="15">
    <source>
        <dbReference type="ARBA" id="ARBA00023316"/>
    </source>
</evidence>
<accession>A0A379EKE1</accession>
<feature type="chain" id="PRO_5030007055" description="serine-type D-Ala-D-Ala carboxypeptidase" evidence="21">
    <location>
        <begin position="29"/>
        <end position="400"/>
    </location>
</feature>
<dbReference type="PANTHER" id="PTHR21581">
    <property type="entry name" value="D-ALANYL-D-ALANINE CARBOXYPEPTIDASE"/>
    <property type="match status" value="1"/>
</dbReference>
<feature type="active site" description="Proton acceptor" evidence="18">
    <location>
        <position position="69"/>
    </location>
</feature>
<evidence type="ECO:0000256" key="18">
    <source>
        <dbReference type="PIRSR" id="PIRSR618044-1"/>
    </source>
</evidence>
<evidence type="ECO:0000256" key="9">
    <source>
        <dbReference type="ARBA" id="ARBA00022670"/>
    </source>
</evidence>
<sequence precursor="true">MTKNIPSVLSKVTAGMGLLLIISSPSFAVNNPVAPQIEAKSYVLMDYNSGKILASEKPDERLDPASLTKIMSSYVVGQAIKEGRMSPDDMVIVGRNAWATGNPVLKGSSLMFLKPGDQVKVIDLNRGMVIQSGNDASIALAEHIAGSQETFVDLMNSYAKNLGLKNTYFKTVHGLDSEGQYTTAQDMALLTAAMIRDVPSEYEIHKEKEFTFNNIRQPNRNRLLWNKNMNVDGVKTGHTNGAGYNLVSSATEGDMRLIAVVLGAPSDKVRFAESEKLLGWGFRFFETVTPVKAATPLTSQKVWYGDKGEVALGVANDASITIPKGELKNLKASFTLTNPVLEAPLTQNQVVGTVNFLLNDEVIEQRPLVVKEAVEEGGFFSRIWDFVVKTVSGWFNAIFG</sequence>
<feature type="domain" description="Peptidase S11 D-Ala-D-Ala carboxypeptidase A C-terminal" evidence="22">
    <location>
        <begin position="285"/>
        <end position="376"/>
    </location>
</feature>
<evidence type="ECO:0000256" key="21">
    <source>
        <dbReference type="SAM" id="SignalP"/>
    </source>
</evidence>
<protein>
    <recommendedName>
        <fullName evidence="5">serine-type D-Ala-D-Ala carboxypeptidase</fullName>
        <ecNumber evidence="5">3.4.16.4</ecNumber>
    </recommendedName>
</protein>
<dbReference type="Pfam" id="PF00768">
    <property type="entry name" value="Peptidase_S11"/>
    <property type="match status" value="1"/>
</dbReference>
<comment type="pathway">
    <text evidence="3">Cell wall biogenesis; peptidoglycan biosynthesis.</text>
</comment>
<dbReference type="GO" id="GO:0009252">
    <property type="term" value="P:peptidoglycan biosynthetic process"/>
    <property type="evidence" value="ECO:0007669"/>
    <property type="project" value="UniProtKB-UniPathway"/>
</dbReference>
<organism evidence="23 25">
    <name type="scientific">Proteus penneri</name>
    <dbReference type="NCBI Taxonomy" id="102862"/>
    <lineage>
        <taxon>Bacteria</taxon>
        <taxon>Pseudomonadati</taxon>
        <taxon>Pseudomonadota</taxon>
        <taxon>Gammaproteobacteria</taxon>
        <taxon>Enterobacterales</taxon>
        <taxon>Morganellaceae</taxon>
        <taxon>Proteus</taxon>
    </lineage>
</organism>
<dbReference type="GO" id="GO:0008360">
    <property type="term" value="P:regulation of cell shape"/>
    <property type="evidence" value="ECO:0007669"/>
    <property type="project" value="UniProtKB-KW"/>
</dbReference>
<evidence type="ECO:0000256" key="16">
    <source>
        <dbReference type="ARBA" id="ARBA00034000"/>
    </source>
</evidence>
<keyword evidence="13" id="KW-0573">Peptidoglycan synthesis</keyword>
<evidence type="ECO:0000256" key="14">
    <source>
        <dbReference type="ARBA" id="ARBA00023136"/>
    </source>
</evidence>
<dbReference type="InterPro" id="IPR018044">
    <property type="entry name" value="Peptidase_S11"/>
</dbReference>
<gene>
    <name evidence="23" type="primary">dacC</name>
    <name evidence="23" type="ORF">BN1804_00473</name>
    <name evidence="24" type="ORF">JFQ69_10130</name>
</gene>
<keyword evidence="9" id="KW-0645">Protease</keyword>
<proteinExistence type="inferred from homology"/>
<dbReference type="AlphaFoldDB" id="A0A0G4Q0W5"/>
<dbReference type="InterPro" id="IPR012907">
    <property type="entry name" value="Peptidase_S11_C"/>
</dbReference>
<evidence type="ECO:0000313" key="26">
    <source>
        <dbReference type="Proteomes" id="UP000619976"/>
    </source>
</evidence>
<dbReference type="SMART" id="SM00936">
    <property type="entry name" value="PBP5_C"/>
    <property type="match status" value="1"/>
</dbReference>
<dbReference type="SUPFAM" id="SSF56601">
    <property type="entry name" value="beta-lactamase/transpeptidase-like"/>
    <property type="match status" value="1"/>
</dbReference>
<evidence type="ECO:0000259" key="22">
    <source>
        <dbReference type="SMART" id="SM00936"/>
    </source>
</evidence>
<reference evidence="25" key="1">
    <citation type="submission" date="2015-06" db="EMBL/GenBank/DDBJ databases">
        <authorList>
            <person name="Urmite Genomes"/>
        </authorList>
    </citation>
    <scope>NUCLEOTIDE SEQUENCE [LARGE SCALE GENOMIC DNA]</scope>
    <source>
        <strain evidence="25">CSUR P1867</strain>
    </source>
</reference>
<name>A0A0G4Q0W5_9GAMM</name>
<evidence type="ECO:0000256" key="13">
    <source>
        <dbReference type="ARBA" id="ARBA00022984"/>
    </source>
</evidence>
<evidence type="ECO:0000256" key="4">
    <source>
        <dbReference type="ARBA" id="ARBA00007164"/>
    </source>
</evidence>
<feature type="active site" description="Acyl-ester intermediate" evidence="18">
    <location>
        <position position="66"/>
    </location>
</feature>
<dbReference type="GO" id="GO:0009002">
    <property type="term" value="F:serine-type D-Ala-D-Ala carboxypeptidase activity"/>
    <property type="evidence" value="ECO:0007669"/>
    <property type="project" value="UniProtKB-EC"/>
</dbReference>
<dbReference type="InterPro" id="IPR001967">
    <property type="entry name" value="Peptidase_S11_N"/>
</dbReference>
<keyword evidence="11 24" id="KW-0378">Hydrolase</keyword>
<dbReference type="EMBL" id="JAEKCB010000004">
    <property type="protein sequence ID" value="MBJ2118018.1"/>
    <property type="molecule type" value="Genomic_DNA"/>
</dbReference>
<dbReference type="Pfam" id="PF07943">
    <property type="entry name" value="PBP5_C"/>
    <property type="match status" value="1"/>
</dbReference>
<dbReference type="InterPro" id="IPR012338">
    <property type="entry name" value="Beta-lactam/transpept-like"/>
</dbReference>
<keyword evidence="26" id="KW-1185">Reference proteome</keyword>
<dbReference type="FunFam" id="3.40.710.10:FF:000001">
    <property type="entry name" value="D-alanyl-D-alanine serine-type carboxypeptidase"/>
    <property type="match status" value="1"/>
</dbReference>
<dbReference type="EMBL" id="CVRY01000001">
    <property type="protein sequence ID" value="CRL59500.1"/>
    <property type="molecule type" value="Genomic_DNA"/>
</dbReference>
<evidence type="ECO:0000256" key="1">
    <source>
        <dbReference type="ARBA" id="ARBA00003217"/>
    </source>
</evidence>
<comment type="pathway">
    <text evidence="17">Glycan biosynthesis.</text>
</comment>
<evidence type="ECO:0000256" key="5">
    <source>
        <dbReference type="ARBA" id="ARBA00012448"/>
    </source>
</evidence>
<dbReference type="GO" id="GO:0006508">
    <property type="term" value="P:proteolysis"/>
    <property type="evidence" value="ECO:0007669"/>
    <property type="project" value="UniProtKB-KW"/>
</dbReference>
<dbReference type="Proteomes" id="UP000183920">
    <property type="component" value="Unassembled WGS sequence"/>
</dbReference>
<dbReference type="Proteomes" id="UP000619976">
    <property type="component" value="Unassembled WGS sequence"/>
</dbReference>
<evidence type="ECO:0000313" key="23">
    <source>
        <dbReference type="EMBL" id="CRL59500.1"/>
    </source>
</evidence>
<evidence type="ECO:0000256" key="20">
    <source>
        <dbReference type="RuleBase" id="RU004016"/>
    </source>
</evidence>
<evidence type="ECO:0000256" key="17">
    <source>
        <dbReference type="ARBA" id="ARBA00060592"/>
    </source>
</evidence>
<dbReference type="GO" id="GO:0008658">
    <property type="term" value="F:penicillin binding"/>
    <property type="evidence" value="ECO:0007669"/>
    <property type="project" value="UniProtKB-ARBA"/>
</dbReference>
<feature type="active site" evidence="18">
    <location>
        <position position="132"/>
    </location>
</feature>
<evidence type="ECO:0000256" key="3">
    <source>
        <dbReference type="ARBA" id="ARBA00004752"/>
    </source>
</evidence>
<comment type="similarity">
    <text evidence="4 20">Belongs to the peptidase S11 family.</text>
</comment>
<evidence type="ECO:0000256" key="12">
    <source>
        <dbReference type="ARBA" id="ARBA00022960"/>
    </source>
</evidence>
<keyword evidence="6" id="KW-1003">Cell membrane</keyword>
<keyword evidence="10 21" id="KW-0732">Signal</keyword>
<dbReference type="GO" id="GO:0005886">
    <property type="term" value="C:plasma membrane"/>
    <property type="evidence" value="ECO:0007669"/>
    <property type="project" value="UniProtKB-SubCell"/>
</dbReference>
<dbReference type="GO" id="GO:0071555">
    <property type="term" value="P:cell wall organization"/>
    <property type="evidence" value="ECO:0007669"/>
    <property type="project" value="UniProtKB-KW"/>
</dbReference>
<dbReference type="InterPro" id="IPR015956">
    <property type="entry name" value="Peniciliin-bd_prot_C_sf"/>
</dbReference>
<dbReference type="Gene3D" id="2.60.410.10">
    <property type="entry name" value="D-Ala-D-Ala carboxypeptidase, C-terminal domain"/>
    <property type="match status" value="1"/>
</dbReference>
<dbReference type="PRINTS" id="PR00725">
    <property type="entry name" value="DADACBPTASE1"/>
</dbReference>
<dbReference type="UniPathway" id="UPA00219"/>
<evidence type="ECO:0000256" key="19">
    <source>
        <dbReference type="PIRSR" id="PIRSR618044-2"/>
    </source>
</evidence>